<dbReference type="Proteomes" id="UP001230145">
    <property type="component" value="Unassembled WGS sequence"/>
</dbReference>
<keyword evidence="1" id="KW-0805">Transcription regulation</keyword>
<feature type="domain" description="HTH luxR-type" evidence="5">
    <location>
        <begin position="261"/>
        <end position="326"/>
    </location>
</feature>
<feature type="transmembrane region" description="Helical" evidence="4">
    <location>
        <begin position="111"/>
        <end position="129"/>
    </location>
</feature>
<name>A0ABT9PL77_9ACTO</name>
<feature type="transmembrane region" description="Helical" evidence="4">
    <location>
        <begin position="12"/>
        <end position="36"/>
    </location>
</feature>
<keyword evidence="7" id="KW-1185">Reference proteome</keyword>
<evidence type="ECO:0000259" key="5">
    <source>
        <dbReference type="PROSITE" id="PS50043"/>
    </source>
</evidence>
<feature type="transmembrane region" description="Helical" evidence="4">
    <location>
        <begin position="76"/>
        <end position="99"/>
    </location>
</feature>
<dbReference type="PRINTS" id="PR00038">
    <property type="entry name" value="HTHLUXR"/>
</dbReference>
<evidence type="ECO:0000256" key="2">
    <source>
        <dbReference type="ARBA" id="ARBA00023125"/>
    </source>
</evidence>
<evidence type="ECO:0000256" key="4">
    <source>
        <dbReference type="SAM" id="Phobius"/>
    </source>
</evidence>
<protein>
    <submittedName>
        <fullName evidence="6">DNA-binding CsgD family transcriptional regulator</fullName>
    </submittedName>
</protein>
<accession>A0ABT9PL77</accession>
<dbReference type="GO" id="GO:0003677">
    <property type="term" value="F:DNA binding"/>
    <property type="evidence" value="ECO:0007669"/>
    <property type="project" value="UniProtKB-KW"/>
</dbReference>
<feature type="transmembrane region" description="Helical" evidence="4">
    <location>
        <begin position="141"/>
        <end position="159"/>
    </location>
</feature>
<keyword evidence="2 6" id="KW-0238">DNA-binding</keyword>
<dbReference type="PANTHER" id="PTHR44688:SF16">
    <property type="entry name" value="DNA-BINDING TRANSCRIPTIONAL ACTIVATOR DEVR_DOSR"/>
    <property type="match status" value="1"/>
</dbReference>
<keyword evidence="4" id="KW-1133">Transmembrane helix</keyword>
<feature type="transmembrane region" description="Helical" evidence="4">
    <location>
        <begin position="43"/>
        <end position="64"/>
    </location>
</feature>
<feature type="transmembrane region" description="Helical" evidence="4">
    <location>
        <begin position="171"/>
        <end position="195"/>
    </location>
</feature>
<keyword evidence="4" id="KW-0472">Membrane</keyword>
<dbReference type="PROSITE" id="PS50043">
    <property type="entry name" value="HTH_LUXR_2"/>
    <property type="match status" value="1"/>
</dbReference>
<proteinExistence type="predicted"/>
<dbReference type="SUPFAM" id="SSF46894">
    <property type="entry name" value="C-terminal effector domain of the bipartite response regulators"/>
    <property type="match status" value="1"/>
</dbReference>
<dbReference type="Pfam" id="PF00196">
    <property type="entry name" value="GerE"/>
    <property type="match status" value="1"/>
</dbReference>
<dbReference type="SMART" id="SM00421">
    <property type="entry name" value="HTH_LUXR"/>
    <property type="match status" value="1"/>
</dbReference>
<dbReference type="InterPro" id="IPR036388">
    <property type="entry name" value="WH-like_DNA-bd_sf"/>
</dbReference>
<keyword evidence="4" id="KW-0812">Transmembrane</keyword>
<evidence type="ECO:0000256" key="1">
    <source>
        <dbReference type="ARBA" id="ARBA00023015"/>
    </source>
</evidence>
<dbReference type="Gene3D" id="1.10.10.10">
    <property type="entry name" value="Winged helix-like DNA-binding domain superfamily/Winged helix DNA-binding domain"/>
    <property type="match status" value="1"/>
</dbReference>
<dbReference type="EMBL" id="JAUSQL010000001">
    <property type="protein sequence ID" value="MDP9833222.1"/>
    <property type="molecule type" value="Genomic_DNA"/>
</dbReference>
<evidence type="ECO:0000313" key="7">
    <source>
        <dbReference type="Proteomes" id="UP001230145"/>
    </source>
</evidence>
<dbReference type="InterPro" id="IPR000792">
    <property type="entry name" value="Tscrpt_reg_LuxR_C"/>
</dbReference>
<gene>
    <name evidence="6" type="ORF">J2S45_001901</name>
</gene>
<dbReference type="InterPro" id="IPR016032">
    <property type="entry name" value="Sig_transdc_resp-reg_C-effctor"/>
</dbReference>
<dbReference type="PROSITE" id="PS00622">
    <property type="entry name" value="HTH_LUXR_1"/>
    <property type="match status" value="1"/>
</dbReference>
<dbReference type="PANTHER" id="PTHR44688">
    <property type="entry name" value="DNA-BINDING TRANSCRIPTIONAL ACTIVATOR DEVR_DOSR"/>
    <property type="match status" value="1"/>
</dbReference>
<evidence type="ECO:0000256" key="3">
    <source>
        <dbReference type="ARBA" id="ARBA00023163"/>
    </source>
</evidence>
<dbReference type="RefSeq" id="WP_307635245.1">
    <property type="nucleotide sequence ID" value="NZ_CP133407.1"/>
</dbReference>
<organism evidence="6 7">
    <name type="scientific">Trueperella abortisuis</name>
    <dbReference type="NCBI Taxonomy" id="445930"/>
    <lineage>
        <taxon>Bacteria</taxon>
        <taxon>Bacillati</taxon>
        <taxon>Actinomycetota</taxon>
        <taxon>Actinomycetes</taxon>
        <taxon>Actinomycetales</taxon>
        <taxon>Actinomycetaceae</taxon>
        <taxon>Trueperella</taxon>
    </lineage>
</organism>
<evidence type="ECO:0000313" key="6">
    <source>
        <dbReference type="EMBL" id="MDP9833222.1"/>
    </source>
</evidence>
<dbReference type="CDD" id="cd06170">
    <property type="entry name" value="LuxR_C_like"/>
    <property type="match status" value="1"/>
</dbReference>
<comment type="caution">
    <text evidence="6">The sequence shown here is derived from an EMBL/GenBank/DDBJ whole genome shotgun (WGS) entry which is preliminary data.</text>
</comment>
<sequence>MSPGIKGDIGLIVFFYTMIVFVCALFISAVSFSAFVVTRQKMFALATAAFFCYFFDVTLVFRTAYVHPHSSAASSLYSITSPVESVLLGAGVFGCLWAMQCRFLERSMLPAKIAVALFVLGSAFAYVVIDTPRDREFVFFTMRSLAMLAMVAFDAWVFVRTSDPMERKRQLTHMPLVLYMFVGALGTIIWNLYFLYLRPALEVTGAPPFMPERNFVENALVLGIGFWFVRVAVRRLQLFYESAPAGPTPAREKFLDNEVHLFATRFSLSERESQILTEIMRGKSYTAIASQLYISPSTVKVHVHNILQKTSHKDRDSLVRDFWHGV</sequence>
<feature type="transmembrane region" description="Helical" evidence="4">
    <location>
        <begin position="215"/>
        <end position="233"/>
    </location>
</feature>
<keyword evidence="3" id="KW-0804">Transcription</keyword>
<reference evidence="6 7" key="1">
    <citation type="submission" date="2023-07" db="EMBL/GenBank/DDBJ databases">
        <title>Sequencing the genomes of 1000 actinobacteria strains.</title>
        <authorList>
            <person name="Klenk H.-P."/>
        </authorList>
    </citation>
    <scope>NUCLEOTIDE SEQUENCE [LARGE SCALE GENOMIC DNA]</scope>
    <source>
        <strain evidence="6 7">DSM 19515</strain>
    </source>
</reference>